<dbReference type="InterPro" id="IPR005590">
    <property type="entry name" value="DUF333"/>
</dbReference>
<dbReference type="RefSeq" id="WP_084712020.1">
    <property type="nucleotide sequence ID" value="NZ_BALE01000009.1"/>
</dbReference>
<dbReference type="OrthoDB" id="148878at2"/>
<reference evidence="2 3" key="1">
    <citation type="submission" date="2012-10" db="EMBL/GenBank/DDBJ databases">
        <title>Genome sequencing of Tanticharoenia sakaeratensis NBRC 103193.</title>
        <authorList>
            <person name="Azuma Y."/>
            <person name="Hadano H."/>
            <person name="Hirakawa H."/>
            <person name="Matsushita K."/>
        </authorList>
    </citation>
    <scope>NUCLEOTIDE SEQUENCE [LARGE SCALE GENOMIC DNA]</scope>
    <source>
        <strain evidence="2 3">NBRC 103193</strain>
    </source>
</reference>
<dbReference type="PANTHER" id="PTHR38008">
    <property type="entry name" value="HEMOLYSIN-RELATED"/>
    <property type="match status" value="1"/>
</dbReference>
<evidence type="ECO:0000313" key="2">
    <source>
        <dbReference type="EMBL" id="GAN53259.1"/>
    </source>
</evidence>
<name>A0A0D6MI01_9PROT</name>
<proteinExistence type="predicted"/>
<feature type="signal peptide" evidence="1">
    <location>
        <begin position="1"/>
        <end position="23"/>
    </location>
</feature>
<dbReference type="Proteomes" id="UP000032679">
    <property type="component" value="Unassembled WGS sequence"/>
</dbReference>
<protein>
    <submittedName>
        <fullName evidence="2">Hemolysin</fullName>
    </submittedName>
</protein>
<keyword evidence="3" id="KW-1185">Reference proteome</keyword>
<feature type="chain" id="PRO_5002307844" evidence="1">
    <location>
        <begin position="24"/>
        <end position="84"/>
    </location>
</feature>
<sequence length="84" mass="8970">MTDKRRASSLLTAPLMLACTALAGCATSPAADRSIGMPNPASVYCLKHGGTLELRNEPGGQVGYCHLPDGSVKEEWQFFRSSRS</sequence>
<dbReference type="Pfam" id="PF03891">
    <property type="entry name" value="DUF333"/>
    <property type="match status" value="1"/>
</dbReference>
<dbReference type="PANTHER" id="PTHR38008:SF2">
    <property type="entry name" value="HEMOLYSIN"/>
    <property type="match status" value="1"/>
</dbReference>
<dbReference type="AlphaFoldDB" id="A0A0D6MI01"/>
<evidence type="ECO:0000256" key="1">
    <source>
        <dbReference type="SAM" id="SignalP"/>
    </source>
</evidence>
<organism evidence="2 3">
    <name type="scientific">Tanticharoenia sakaeratensis NBRC 103193</name>
    <dbReference type="NCBI Taxonomy" id="1231623"/>
    <lineage>
        <taxon>Bacteria</taxon>
        <taxon>Pseudomonadati</taxon>
        <taxon>Pseudomonadota</taxon>
        <taxon>Alphaproteobacteria</taxon>
        <taxon>Acetobacterales</taxon>
        <taxon>Acetobacteraceae</taxon>
        <taxon>Tanticharoenia</taxon>
    </lineage>
</organism>
<evidence type="ECO:0000313" key="3">
    <source>
        <dbReference type="Proteomes" id="UP000032679"/>
    </source>
</evidence>
<gene>
    <name evidence="2" type="ORF">Tasa_009_054</name>
</gene>
<dbReference type="PROSITE" id="PS51257">
    <property type="entry name" value="PROKAR_LIPOPROTEIN"/>
    <property type="match status" value="1"/>
</dbReference>
<accession>A0A0D6MI01</accession>
<keyword evidence="1" id="KW-0732">Signal</keyword>
<dbReference type="EMBL" id="BALE01000009">
    <property type="protein sequence ID" value="GAN53259.1"/>
    <property type="molecule type" value="Genomic_DNA"/>
</dbReference>
<comment type="caution">
    <text evidence="2">The sequence shown here is derived from an EMBL/GenBank/DDBJ whole genome shotgun (WGS) entry which is preliminary data.</text>
</comment>